<evidence type="ECO:0000256" key="1">
    <source>
        <dbReference type="SAM" id="SignalP"/>
    </source>
</evidence>
<name>A0A7J8ELR6_ROUAE</name>
<gene>
    <name evidence="2" type="ORF">HJG63_018112</name>
</gene>
<feature type="signal peptide" evidence="1">
    <location>
        <begin position="1"/>
        <end position="23"/>
    </location>
</feature>
<dbReference type="AlphaFoldDB" id="A0A7J8ELR6"/>
<proteinExistence type="predicted"/>
<comment type="caution">
    <text evidence="2">The sequence shown here is derived from an EMBL/GenBank/DDBJ whole genome shotgun (WGS) entry which is preliminary data.</text>
</comment>
<dbReference type="EMBL" id="JACASE010000009">
    <property type="protein sequence ID" value="KAF6436447.1"/>
    <property type="molecule type" value="Genomic_DNA"/>
</dbReference>
<evidence type="ECO:0000313" key="2">
    <source>
        <dbReference type="EMBL" id="KAF6436447.1"/>
    </source>
</evidence>
<dbReference type="InterPro" id="IPR038853">
    <property type="entry name" value="Smim9"/>
</dbReference>
<feature type="chain" id="PRO_5029836221" evidence="1">
    <location>
        <begin position="24"/>
        <end position="141"/>
    </location>
</feature>
<organism evidence="2 3">
    <name type="scientific">Rousettus aegyptiacus</name>
    <name type="common">Egyptian fruit bat</name>
    <name type="synonym">Pteropus aegyptiacus</name>
    <dbReference type="NCBI Taxonomy" id="9407"/>
    <lineage>
        <taxon>Eukaryota</taxon>
        <taxon>Metazoa</taxon>
        <taxon>Chordata</taxon>
        <taxon>Craniata</taxon>
        <taxon>Vertebrata</taxon>
        <taxon>Euteleostomi</taxon>
        <taxon>Mammalia</taxon>
        <taxon>Eutheria</taxon>
        <taxon>Laurasiatheria</taxon>
        <taxon>Chiroptera</taxon>
        <taxon>Yinpterochiroptera</taxon>
        <taxon>Pteropodoidea</taxon>
        <taxon>Pteropodidae</taxon>
        <taxon>Rousettinae</taxon>
        <taxon>Rousettus</taxon>
    </lineage>
</organism>
<accession>A0A7J8ELR6</accession>
<evidence type="ECO:0000313" key="3">
    <source>
        <dbReference type="Proteomes" id="UP000593571"/>
    </source>
</evidence>
<dbReference type="PANTHER" id="PTHR41687">
    <property type="entry name" value="SMALL INTEGRAL MEMBRANE PROTEIN 9"/>
    <property type="match status" value="1"/>
</dbReference>
<dbReference type="Proteomes" id="UP000593571">
    <property type="component" value="Unassembled WGS sequence"/>
</dbReference>
<sequence length="141" mass="15656">MEPQKLLSIGFLLCSLTCPLLEAAAFPMAPLSAFGIQDEAELKPRLRGMLAVKMNVLFLLRHKIHVSENQRSWLSDFKDHMWTLVKDVLPPAAIFAFLISTVVLDAAIENNGQEGPPKGWEMGQGATPIKQDHGLINYSCR</sequence>
<dbReference type="PANTHER" id="PTHR41687:SF1">
    <property type="entry name" value="SMALL INTEGRAL MEMBRANE PROTEIN 9"/>
    <property type="match status" value="1"/>
</dbReference>
<keyword evidence="3" id="KW-1185">Reference proteome</keyword>
<reference evidence="2 3" key="1">
    <citation type="journal article" date="2020" name="Nature">
        <title>Six reference-quality genomes reveal evolution of bat adaptations.</title>
        <authorList>
            <person name="Jebb D."/>
            <person name="Huang Z."/>
            <person name="Pippel M."/>
            <person name="Hughes G.M."/>
            <person name="Lavrichenko K."/>
            <person name="Devanna P."/>
            <person name="Winkler S."/>
            <person name="Jermiin L.S."/>
            <person name="Skirmuntt E.C."/>
            <person name="Katzourakis A."/>
            <person name="Burkitt-Gray L."/>
            <person name="Ray D.A."/>
            <person name="Sullivan K.A.M."/>
            <person name="Roscito J.G."/>
            <person name="Kirilenko B.M."/>
            <person name="Davalos L.M."/>
            <person name="Corthals A.P."/>
            <person name="Power M.L."/>
            <person name="Jones G."/>
            <person name="Ransome R.D."/>
            <person name="Dechmann D.K.N."/>
            <person name="Locatelli A.G."/>
            <person name="Puechmaille S.J."/>
            <person name="Fedrigo O."/>
            <person name="Jarvis E.D."/>
            <person name="Hiller M."/>
            <person name="Vernes S.C."/>
            <person name="Myers E.W."/>
            <person name="Teeling E.C."/>
        </authorList>
    </citation>
    <scope>NUCLEOTIDE SEQUENCE [LARGE SCALE GENOMIC DNA]</scope>
    <source>
        <strain evidence="2">MRouAeg1</strain>
        <tissue evidence="2">Muscle</tissue>
    </source>
</reference>
<protein>
    <submittedName>
        <fullName evidence="2">Small integral membrane protein 9</fullName>
    </submittedName>
</protein>
<keyword evidence="1" id="KW-0732">Signal</keyword>